<reference evidence="2 3" key="1">
    <citation type="submission" date="2019-02" db="EMBL/GenBank/DDBJ databases">
        <title>Genome sequencing of the rare red list fungi Phlebia centrifuga.</title>
        <authorList>
            <person name="Buettner E."/>
            <person name="Kellner H."/>
        </authorList>
    </citation>
    <scope>NUCLEOTIDE SEQUENCE [LARGE SCALE GENOMIC DNA]</scope>
    <source>
        <strain evidence="2 3">DSM 108282</strain>
    </source>
</reference>
<sequence>MGEHDADVVANKDWIEGYEDTGKVIPDVFKVLRVMTDNEIAQIKERKSQHRGIVKGATVELVPMEYGFRQCTSDEPEAINFNAALVTKLKDNSAFLYEDPNNTGKSLGLVMAHHFDPSPNNGGVTMMLLASVAAAIENALDEWELGEPPAKRVAFTEAKYSKIFRKYLTDLRAAAQCMLFNFLTAWFTKY</sequence>
<name>A0A4S4KC34_9APHY</name>
<comment type="caution">
    <text evidence="2">The sequence shown here is derived from an EMBL/GenBank/DDBJ whole genome shotgun (WGS) entry which is preliminary data.</text>
</comment>
<keyword evidence="3" id="KW-1185">Reference proteome</keyword>
<protein>
    <recommendedName>
        <fullName evidence="1">DUF6532 domain-containing protein</fullName>
    </recommendedName>
</protein>
<gene>
    <name evidence="2" type="ORF">EW026_g6087</name>
</gene>
<feature type="domain" description="DUF6532" evidence="1">
    <location>
        <begin position="30"/>
        <end position="172"/>
    </location>
</feature>
<proteinExistence type="predicted"/>
<dbReference type="Proteomes" id="UP000309038">
    <property type="component" value="Unassembled WGS sequence"/>
</dbReference>
<organism evidence="2 3">
    <name type="scientific">Hermanssonia centrifuga</name>
    <dbReference type="NCBI Taxonomy" id="98765"/>
    <lineage>
        <taxon>Eukaryota</taxon>
        <taxon>Fungi</taxon>
        <taxon>Dikarya</taxon>
        <taxon>Basidiomycota</taxon>
        <taxon>Agaricomycotina</taxon>
        <taxon>Agaricomycetes</taxon>
        <taxon>Polyporales</taxon>
        <taxon>Meruliaceae</taxon>
        <taxon>Hermanssonia</taxon>
    </lineage>
</organism>
<accession>A0A4S4KC34</accession>
<dbReference type="Pfam" id="PF20149">
    <property type="entry name" value="DUF6532"/>
    <property type="match status" value="1"/>
</dbReference>
<dbReference type="AlphaFoldDB" id="A0A4S4KC34"/>
<evidence type="ECO:0000313" key="3">
    <source>
        <dbReference type="Proteomes" id="UP000309038"/>
    </source>
</evidence>
<evidence type="ECO:0000259" key="1">
    <source>
        <dbReference type="Pfam" id="PF20149"/>
    </source>
</evidence>
<evidence type="ECO:0000313" key="2">
    <source>
        <dbReference type="EMBL" id="THG95601.1"/>
    </source>
</evidence>
<dbReference type="EMBL" id="SGPJ01000306">
    <property type="protein sequence ID" value="THG95601.1"/>
    <property type="molecule type" value="Genomic_DNA"/>
</dbReference>
<dbReference type="InterPro" id="IPR045341">
    <property type="entry name" value="DUF6532"/>
</dbReference>